<dbReference type="EMBL" id="UINC01001331">
    <property type="protein sequence ID" value="SUZ77834.1"/>
    <property type="molecule type" value="Genomic_DNA"/>
</dbReference>
<evidence type="ECO:0000256" key="2">
    <source>
        <dbReference type="ARBA" id="ARBA00022884"/>
    </source>
</evidence>
<proteinExistence type="inferred from homology"/>
<dbReference type="NCBIfam" id="TIGR00086">
    <property type="entry name" value="smpB"/>
    <property type="match status" value="1"/>
</dbReference>
<sequence>MAKSKKTPGQTKKPKNPDSTIVRNKKARHDYYIEDSFEAGIELLGWEVKSLRLKKVDLVDSYVLTKDGEAFLLGCNITPLNTTSTHTVADPSRTKKLLLHKKELAKLFSATQKKGHTCVCTKLYWKGHLVKCQIALAKGKQAQDKRSSVKEREWNIDKQRIVRHQNR</sequence>
<dbReference type="GO" id="GO:0005829">
    <property type="term" value="C:cytosol"/>
    <property type="evidence" value="ECO:0007669"/>
    <property type="project" value="TreeGrafter"/>
</dbReference>
<dbReference type="GO" id="GO:0070930">
    <property type="term" value="P:trans-translation-dependent protein tagging"/>
    <property type="evidence" value="ECO:0007669"/>
    <property type="project" value="TreeGrafter"/>
</dbReference>
<evidence type="ECO:0000256" key="1">
    <source>
        <dbReference type="ARBA" id="ARBA00022490"/>
    </source>
</evidence>
<dbReference type="GO" id="GO:0003723">
    <property type="term" value="F:RNA binding"/>
    <property type="evidence" value="ECO:0007669"/>
    <property type="project" value="UniProtKB-KW"/>
</dbReference>
<dbReference type="PANTHER" id="PTHR30308:SF2">
    <property type="entry name" value="SSRA-BINDING PROTEIN"/>
    <property type="match status" value="1"/>
</dbReference>
<gene>
    <name evidence="4" type="ORF">METZ01_LOCUS30688</name>
</gene>
<dbReference type="CDD" id="cd09294">
    <property type="entry name" value="SmpB"/>
    <property type="match status" value="1"/>
</dbReference>
<keyword evidence="2" id="KW-0694">RNA-binding</keyword>
<dbReference type="Gene3D" id="2.40.280.10">
    <property type="match status" value="1"/>
</dbReference>
<dbReference type="SUPFAM" id="SSF74982">
    <property type="entry name" value="Small protein B (SmpB)"/>
    <property type="match status" value="1"/>
</dbReference>
<dbReference type="PROSITE" id="PS01317">
    <property type="entry name" value="SSRP"/>
    <property type="match status" value="1"/>
</dbReference>
<dbReference type="InterPro" id="IPR000037">
    <property type="entry name" value="SsrA-bd_prot"/>
</dbReference>
<dbReference type="Pfam" id="PF01668">
    <property type="entry name" value="SmpB"/>
    <property type="match status" value="1"/>
</dbReference>
<evidence type="ECO:0000313" key="4">
    <source>
        <dbReference type="EMBL" id="SUZ77834.1"/>
    </source>
</evidence>
<protein>
    <recommendedName>
        <fullName evidence="5">SsrA-binding protein</fullName>
    </recommendedName>
</protein>
<dbReference type="InterPro" id="IPR020081">
    <property type="entry name" value="SsrA-bd_prot_CS"/>
</dbReference>
<dbReference type="HAMAP" id="MF_00023">
    <property type="entry name" value="SmpB"/>
    <property type="match status" value="1"/>
</dbReference>
<evidence type="ECO:0008006" key="5">
    <source>
        <dbReference type="Google" id="ProtNLM"/>
    </source>
</evidence>
<reference evidence="4" key="1">
    <citation type="submission" date="2018-05" db="EMBL/GenBank/DDBJ databases">
        <authorList>
            <person name="Lanie J.A."/>
            <person name="Ng W.-L."/>
            <person name="Kazmierczak K.M."/>
            <person name="Andrzejewski T.M."/>
            <person name="Davidsen T.M."/>
            <person name="Wayne K.J."/>
            <person name="Tettelin H."/>
            <person name="Glass J.I."/>
            <person name="Rusch D."/>
            <person name="Podicherti R."/>
            <person name="Tsui H.-C.T."/>
            <person name="Winkler M.E."/>
        </authorList>
    </citation>
    <scope>NUCLEOTIDE SEQUENCE</scope>
</reference>
<accession>A0A381QG13</accession>
<keyword evidence="1" id="KW-0963">Cytoplasm</keyword>
<dbReference type="NCBIfam" id="NF003843">
    <property type="entry name" value="PRK05422.1"/>
    <property type="match status" value="1"/>
</dbReference>
<name>A0A381QG13_9ZZZZ</name>
<dbReference type="PANTHER" id="PTHR30308">
    <property type="entry name" value="TMRNA-BINDING COMPONENT OF TRANS-TRANSLATION TAGGING COMPLEX"/>
    <property type="match status" value="1"/>
</dbReference>
<dbReference type="AlphaFoldDB" id="A0A381QG13"/>
<organism evidence="4">
    <name type="scientific">marine metagenome</name>
    <dbReference type="NCBI Taxonomy" id="408172"/>
    <lineage>
        <taxon>unclassified sequences</taxon>
        <taxon>metagenomes</taxon>
        <taxon>ecological metagenomes</taxon>
    </lineage>
</organism>
<feature type="region of interest" description="Disordered" evidence="3">
    <location>
        <begin position="1"/>
        <end position="21"/>
    </location>
</feature>
<dbReference type="InterPro" id="IPR023620">
    <property type="entry name" value="SmpB"/>
</dbReference>
<evidence type="ECO:0000256" key="3">
    <source>
        <dbReference type="SAM" id="MobiDB-lite"/>
    </source>
</evidence>